<evidence type="ECO:0000313" key="4">
    <source>
        <dbReference type="Proteomes" id="UP000316406"/>
    </source>
</evidence>
<dbReference type="OrthoDB" id="3171994at2"/>
<name>A0A556CJY8_BREAU</name>
<dbReference type="InterPro" id="IPR026881">
    <property type="entry name" value="WYL_dom"/>
</dbReference>
<dbReference type="Pfam" id="PF08279">
    <property type="entry name" value="HTH_11"/>
    <property type="match status" value="1"/>
</dbReference>
<keyword evidence="4" id="KW-1185">Reference proteome</keyword>
<gene>
    <name evidence="3" type="ORF">FO013_06000</name>
</gene>
<dbReference type="Gene3D" id="1.10.10.10">
    <property type="entry name" value="Winged helix-like DNA-binding domain superfamily/Winged helix DNA-binding domain"/>
    <property type="match status" value="1"/>
</dbReference>
<sequence length="320" mass="34463">MGMKAARLVSEIVILSARTVPITAAGLAARLEVTQRTVYRDLGDLSRMGVPVVTESGPGGGISLLGSWTSPLSGMTRDELDSVLIGGFAAADLGYSGELATAREKILAETDSVFSSDVLIDGPDWFRTHERPDELSVIAAALRSHRGLRFDYASGSDCLIRTVIPLGLVVKAGRWYLAAQPPGGRPRTYRVSRITEIRLHFVSASRPPGFHLGDYWARSQIEFDRAIRSATVKLRVPSDSLGDLRRAVPGRITDEAIESASTADGASPAEEPIVVDLPMEPLDVAVSQLITIRGVEVISPLELRTALREQARHTAECNGL</sequence>
<dbReference type="Proteomes" id="UP000316406">
    <property type="component" value="Unassembled WGS sequence"/>
</dbReference>
<dbReference type="PANTHER" id="PTHR34580">
    <property type="match status" value="1"/>
</dbReference>
<evidence type="ECO:0000259" key="1">
    <source>
        <dbReference type="Pfam" id="PF08279"/>
    </source>
</evidence>
<organism evidence="3 4">
    <name type="scientific">Brevibacterium aurantiacum</name>
    <dbReference type="NCBI Taxonomy" id="273384"/>
    <lineage>
        <taxon>Bacteria</taxon>
        <taxon>Bacillati</taxon>
        <taxon>Actinomycetota</taxon>
        <taxon>Actinomycetes</taxon>
        <taxon>Micrococcales</taxon>
        <taxon>Brevibacteriaceae</taxon>
        <taxon>Brevibacterium</taxon>
    </lineage>
</organism>
<dbReference type="PROSITE" id="PS52050">
    <property type="entry name" value="WYL"/>
    <property type="match status" value="1"/>
</dbReference>
<proteinExistence type="predicted"/>
<dbReference type="InterPro" id="IPR051534">
    <property type="entry name" value="CBASS_pafABC_assoc_protein"/>
</dbReference>
<accession>A0A556CJY8</accession>
<reference evidence="3 4" key="1">
    <citation type="submission" date="2019-07" db="EMBL/GenBank/DDBJ databases">
        <title>Draft genome sequence of Brevibacterium aurantiacum XU54 isolated from Xinjiang China.</title>
        <authorList>
            <person name="Xu X."/>
        </authorList>
    </citation>
    <scope>NUCLEOTIDE SEQUENCE [LARGE SCALE GENOMIC DNA]</scope>
    <source>
        <strain evidence="3 4">XU54</strain>
    </source>
</reference>
<dbReference type="AlphaFoldDB" id="A0A556CJY8"/>
<dbReference type="PANTHER" id="PTHR34580:SF1">
    <property type="entry name" value="PROTEIN PAFC"/>
    <property type="match status" value="1"/>
</dbReference>
<comment type="caution">
    <text evidence="3">The sequence shown here is derived from an EMBL/GenBank/DDBJ whole genome shotgun (WGS) entry which is preliminary data.</text>
</comment>
<dbReference type="Pfam" id="PF13280">
    <property type="entry name" value="WYL"/>
    <property type="match status" value="1"/>
</dbReference>
<evidence type="ECO:0000313" key="3">
    <source>
        <dbReference type="EMBL" id="TSI17750.1"/>
    </source>
</evidence>
<dbReference type="InterPro" id="IPR036390">
    <property type="entry name" value="WH_DNA-bd_sf"/>
</dbReference>
<feature type="domain" description="WYL" evidence="2">
    <location>
        <begin position="135"/>
        <end position="198"/>
    </location>
</feature>
<dbReference type="SUPFAM" id="SSF46785">
    <property type="entry name" value="Winged helix' DNA-binding domain"/>
    <property type="match status" value="1"/>
</dbReference>
<feature type="domain" description="Helix-turn-helix type 11" evidence="1">
    <location>
        <begin position="14"/>
        <end position="59"/>
    </location>
</feature>
<dbReference type="InterPro" id="IPR013196">
    <property type="entry name" value="HTH_11"/>
</dbReference>
<dbReference type="InterPro" id="IPR036388">
    <property type="entry name" value="WH-like_DNA-bd_sf"/>
</dbReference>
<evidence type="ECO:0000259" key="2">
    <source>
        <dbReference type="Pfam" id="PF13280"/>
    </source>
</evidence>
<protein>
    <submittedName>
        <fullName evidence="3">WYL domain-containing protein</fullName>
    </submittedName>
</protein>
<dbReference type="EMBL" id="VLTK01000003">
    <property type="protein sequence ID" value="TSI17750.1"/>
    <property type="molecule type" value="Genomic_DNA"/>
</dbReference>